<reference evidence="2 3" key="1">
    <citation type="submission" date="2018-09" db="EMBL/GenBank/DDBJ databases">
        <title>Complete genome sequence of Euzebya sp. DY32-46 isolated from seawater of Pacific Ocean.</title>
        <authorList>
            <person name="Xu L."/>
            <person name="Wu Y.-H."/>
            <person name="Xu X.-W."/>
        </authorList>
    </citation>
    <scope>NUCLEOTIDE SEQUENCE [LARGE SCALE GENOMIC DNA]</scope>
    <source>
        <strain evidence="2 3">DY32-46</strain>
    </source>
</reference>
<proteinExistence type="predicted"/>
<dbReference type="InterPro" id="IPR016867">
    <property type="entry name" value="GcvR"/>
</dbReference>
<dbReference type="PIRSF" id="PIRSF028103">
    <property type="entry name" value="GcvR"/>
    <property type="match status" value="1"/>
</dbReference>
<dbReference type="PROSITE" id="PS51671">
    <property type="entry name" value="ACT"/>
    <property type="match status" value="1"/>
</dbReference>
<dbReference type="EMBL" id="CP031165">
    <property type="protein sequence ID" value="AXV05003.1"/>
    <property type="molecule type" value="Genomic_DNA"/>
</dbReference>
<name>A0A346XS06_9ACTN</name>
<dbReference type="SUPFAM" id="SSF55021">
    <property type="entry name" value="ACT-like"/>
    <property type="match status" value="2"/>
</dbReference>
<evidence type="ECO:0000259" key="1">
    <source>
        <dbReference type="PROSITE" id="PS51671"/>
    </source>
</evidence>
<gene>
    <name evidence="2" type="ORF">DVS28_a0296</name>
</gene>
<dbReference type="Gene3D" id="3.30.70.260">
    <property type="match status" value="2"/>
</dbReference>
<dbReference type="InterPro" id="IPR045865">
    <property type="entry name" value="ACT-like_dom_sf"/>
</dbReference>
<accession>A0A346XS06</accession>
<dbReference type="InterPro" id="IPR002912">
    <property type="entry name" value="ACT_dom"/>
</dbReference>
<dbReference type="Proteomes" id="UP000264006">
    <property type="component" value="Chromosome"/>
</dbReference>
<dbReference type="AlphaFoldDB" id="A0A346XS06"/>
<sequence length="177" mass="18793">MGYGARMESFVLSMIGADRAGLVEALAEVVADHGGSWERSQVTEMAGVFAGVVLVRLPAERSEDFRGALEPLHDRGLLDVTVRPATVEDPPRSALTVRVEVVGADRPGIVHDVSRRLASLGVGIVDLRTWTEPAAMAETPLFKVAAVVRLPEGTDGHDVTAALEDLSGDLMVDVVVD</sequence>
<dbReference type="CDD" id="cd04869">
    <property type="entry name" value="ACT_GcvR_2"/>
    <property type="match status" value="1"/>
</dbReference>
<feature type="domain" description="ACT" evidence="1">
    <location>
        <begin position="98"/>
        <end position="177"/>
    </location>
</feature>
<dbReference type="GO" id="GO:0006355">
    <property type="term" value="P:regulation of DNA-templated transcription"/>
    <property type="evidence" value="ECO:0007669"/>
    <property type="project" value="InterPro"/>
</dbReference>
<dbReference type="PANTHER" id="PTHR34875:SF6">
    <property type="entry name" value="UPF0237 PROTEIN MJ1558"/>
    <property type="match status" value="1"/>
</dbReference>
<dbReference type="InterPro" id="IPR050990">
    <property type="entry name" value="UPF0237/GcvR_regulator"/>
</dbReference>
<keyword evidence="3" id="KW-1185">Reference proteome</keyword>
<dbReference type="Pfam" id="PF13740">
    <property type="entry name" value="ACT_6"/>
    <property type="match status" value="1"/>
</dbReference>
<organism evidence="2 3">
    <name type="scientific">Euzebya pacifica</name>
    <dbReference type="NCBI Taxonomy" id="1608957"/>
    <lineage>
        <taxon>Bacteria</taxon>
        <taxon>Bacillati</taxon>
        <taxon>Actinomycetota</taxon>
        <taxon>Nitriliruptoria</taxon>
        <taxon>Euzebyales</taxon>
    </lineage>
</organism>
<protein>
    <submittedName>
        <fullName evidence="2">Glycine cleavage system transcriptional antiactivator GcvR</fullName>
    </submittedName>
</protein>
<dbReference type="KEGG" id="euz:DVS28_a0296"/>
<dbReference type="PANTHER" id="PTHR34875">
    <property type="entry name" value="UPF0237 PROTEIN MJ1558"/>
    <property type="match status" value="1"/>
</dbReference>
<evidence type="ECO:0000313" key="2">
    <source>
        <dbReference type="EMBL" id="AXV05003.1"/>
    </source>
</evidence>
<evidence type="ECO:0000313" key="3">
    <source>
        <dbReference type="Proteomes" id="UP000264006"/>
    </source>
</evidence>